<evidence type="ECO:0000256" key="7">
    <source>
        <dbReference type="SAM" id="MobiDB-lite"/>
    </source>
</evidence>
<dbReference type="InterPro" id="IPR011011">
    <property type="entry name" value="Znf_FYVE_PHD"/>
</dbReference>
<keyword evidence="4" id="KW-0862">Zinc</keyword>
<dbReference type="Gene3D" id="3.30.40.10">
    <property type="entry name" value="Zinc/RING finger domain, C3HC4 (zinc finger)"/>
    <property type="match status" value="2"/>
</dbReference>
<evidence type="ECO:0000259" key="8">
    <source>
        <dbReference type="PROSITE" id="PS50016"/>
    </source>
</evidence>
<sequence length="1927" mass="211719">MVEENLKVEPASKTEEEKKFNVEPADEKNLNVEPGSVMEEKNVKVEPGSKEEEIMNMLFGEEISELTGDTSGSVKEHEIFMEVFYGHSVINASTGNARVTAVKPDENIRGQPRFHGNCNGLIMASPSSWKRSSMDAELCGSSSSQAYMNADSGRAKKVKLSSGEQLDKVLCNAHHDVDKCMLSLEQLENVSGVLFPEPEHSHQESSCRIVESFSDGILFSNYVFVPQRETDDTFDADYCLNVLRNSVSRRGERGKEVVEAISVASPVSQESFASALVMTGLPPAVDETARALSCVNPGVRECGVLELSGFSPKEKKAFIRGLPNRLSSHAHNLLMDAQWKIDSRKRCDRDKLTYSFTSPDDGRSYKALTQAWKAFGKKVFADTQGPEQCQIGREWSDIERFWADLADTLAYIEKEIQHSESFLSPSDRWLLLDPFMAVCWIDKRISALREGMTMKAVNSTTYLLKRDGNATLKEKNVKRVKGYLSEQNACSLVPHNNNILPDLISNGNLAMDKGPSDHQVSGLQGFDALPHNSISGKLEHKLSCTGALPGKGIKRLARGPGKGFASSSSHDVNPKTLTRLCKESDRTSGECRSSTQKDTSLSLPEDYLVHDLSAPDAVAPALEASTHHNPKSGEIALPSDTLGCAIQSMEIPCGSHSNLLIVKTACEGTSQQMPETHSEDGTVHFRLGDGCTQELFVCDKTSVPKALNISVKKARKKSKKISEIGATKVRGKGMEATRTNQNCQEAYCVTADGVINDHNCSQFDRDGSSTIDQELTSKVVEQNEFLGELGVLNALATETSHPTALHEVNSTTEVQKKFPKSEPGSAKKFVKCKNDNIPSGQDDESGITLLNIERDHDDSAQVKSTKSKGNTKSSNLKKSMSVSVPKQKGQLKSKKAKQQSRISDEPGALKFDCVIPEEPPSMEKANELLEAANGVLQDSRNSEIVTGVKKSEDNKHIGRKRWRGCSINDDDLLITAIIKNKDTSSIVKHSSPKLGASQSKALRKLKNKKGSCKLLLRTPGKGSKHSTDGRRFLLGARTVLCWLLEMGVISLKDIIQCRNPKTKAVIKDGWVTVDGILCNCCTKIFSVTEFKAHAGLNLQKHSSNLFLQSGRAYTLCQLQAWSTEYKARKGGVRVMEVEEVDQNDDTCGLCGDGGELVCCDSCPSTYHQACLPEQEFPEGNWYCSNCTCTTCGGVAKLNEASSSMNALQCSQCERRYHDSCLKEKVIWSTEVASQVWFCGRNCQEVYSGLRSRVGVVNHIDDGFSWSILRCSDSEQKVYSKPKIALVAECHSKLAIALTLMEECFLPMVDPRTGIDMIPQVLYNWGSNFARLNFQGFYTFILEKDDHLLSVASIRVHGIKVAEMPLIATCSGRRRQGMCRRLLNAVEEMLKSFKVEMLVLSAIPSLVDTWTSGFGFTPIGEDDRKQLRNINFMLFPGTEMLKKNLCEPSAKDSGGNSDFCAGEGQVKKLGQYEKSTNIETSLNTADNAKIGLEEEYVQKCGSEIPVEQVDDQQRNQLALSCEKPAPISVHREHLEVGLIESYNVITEIKESYKIDQFASADEAVAFQVSVTNDSSLGLPYSGSFSTSTAEDDQPIDFSSNTTGLIIQDTDGNMLQDINVLRKGNGEDVMGKVADTDYLEGDKIRPEVFSEASGGTYSSGLSQELAQKDPYLAAPIEFKLELVTSYKVLDNATDIMDKEGTMNHHEVVEVEENVFAEISKASSVLSEELAQTYLAAHEKLKSDQLTIDKLPDNATNSTGKKETLNHYEGVELKGELLGEILKENSGLSKELARTCLAALRKLKSDQLTSDNVLKDATYMTDKEGTVNHPEGVEVKEKGFAEVSKGNSGSCLSQRATENIPCPVVPNLSNDERRGSLEQTRERVMHHLEPARSDLNQVGIAMVAGCSSRCQGMLQSSAEDLVEEKELSAV</sequence>
<dbReference type="PANTHER" id="PTHR46508:SF2">
    <property type="entry name" value="INCREASED DNA METHYLATION 1"/>
    <property type="match status" value="1"/>
</dbReference>
<feature type="region of interest" description="Disordered" evidence="7">
    <location>
        <begin position="803"/>
        <end position="905"/>
    </location>
</feature>
<evidence type="ECO:0000256" key="4">
    <source>
        <dbReference type="ARBA" id="ARBA00022833"/>
    </source>
</evidence>
<reference evidence="10" key="1">
    <citation type="submission" date="2021-03" db="EMBL/GenBank/DDBJ databases">
        <authorList>
            <person name="Li Z."/>
            <person name="Yang C."/>
        </authorList>
    </citation>
    <scope>NUCLEOTIDE SEQUENCE</scope>
    <source>
        <strain evidence="10">Dzin_1.0</strain>
        <tissue evidence="10">Leaf</tissue>
    </source>
</reference>
<dbReference type="InterPro" id="IPR013083">
    <property type="entry name" value="Znf_RING/FYVE/PHD"/>
</dbReference>
<accession>A0A9D5CBV9</accession>
<feature type="compositionally biased region" description="Low complexity" evidence="7">
    <location>
        <begin position="863"/>
        <end position="879"/>
    </location>
</feature>
<evidence type="ECO:0000256" key="2">
    <source>
        <dbReference type="ARBA" id="ARBA00022723"/>
    </source>
</evidence>
<gene>
    <name evidence="10" type="ORF">J5N97_022397</name>
</gene>
<feature type="compositionally biased region" description="Basic and acidic residues" evidence="7">
    <location>
        <begin position="1"/>
        <end position="30"/>
    </location>
</feature>
<dbReference type="Pfam" id="PF23209">
    <property type="entry name" value="IDM1_C"/>
    <property type="match status" value="1"/>
</dbReference>
<evidence type="ECO:0000256" key="1">
    <source>
        <dbReference type="ARBA" id="ARBA00004123"/>
    </source>
</evidence>
<protein>
    <recommendedName>
        <fullName evidence="12">Increased DNA methylation 1</fullName>
    </recommendedName>
</protein>
<feature type="region of interest" description="Disordered" evidence="7">
    <location>
        <begin position="1"/>
        <end position="47"/>
    </location>
</feature>
<dbReference type="InterPro" id="IPR016181">
    <property type="entry name" value="Acyl_CoA_acyltransferase"/>
</dbReference>
<dbReference type="CDD" id="cd15539">
    <property type="entry name" value="PHD1_AIRE"/>
    <property type="match status" value="1"/>
</dbReference>
<keyword evidence="2" id="KW-0479">Metal-binding</keyword>
<evidence type="ECO:0000313" key="11">
    <source>
        <dbReference type="Proteomes" id="UP001085076"/>
    </source>
</evidence>
<dbReference type="PROSITE" id="PS51186">
    <property type="entry name" value="GNAT"/>
    <property type="match status" value="1"/>
</dbReference>
<dbReference type="Pfam" id="PF00628">
    <property type="entry name" value="PHD"/>
    <property type="match status" value="1"/>
</dbReference>
<dbReference type="PANTHER" id="PTHR46508">
    <property type="entry name" value="PHD FINGER FAMILY PROTEIN"/>
    <property type="match status" value="1"/>
</dbReference>
<name>A0A9D5CBV9_9LILI</name>
<evidence type="ECO:0000256" key="3">
    <source>
        <dbReference type="ARBA" id="ARBA00022771"/>
    </source>
</evidence>
<proteinExistence type="predicted"/>
<dbReference type="GO" id="GO:0005634">
    <property type="term" value="C:nucleus"/>
    <property type="evidence" value="ECO:0007669"/>
    <property type="project" value="UniProtKB-SubCell"/>
</dbReference>
<evidence type="ECO:0000256" key="5">
    <source>
        <dbReference type="ARBA" id="ARBA00023242"/>
    </source>
</evidence>
<keyword evidence="5" id="KW-0539">Nucleus</keyword>
<dbReference type="CDD" id="cd04301">
    <property type="entry name" value="NAT_SF"/>
    <property type="match status" value="1"/>
</dbReference>
<dbReference type="SUPFAM" id="SSF57903">
    <property type="entry name" value="FYVE/PHD zinc finger"/>
    <property type="match status" value="1"/>
</dbReference>
<comment type="caution">
    <text evidence="10">The sequence shown here is derived from an EMBL/GenBank/DDBJ whole genome shotgun (WGS) entry which is preliminary data.</text>
</comment>
<dbReference type="GO" id="GO:0016747">
    <property type="term" value="F:acyltransferase activity, transferring groups other than amino-acyl groups"/>
    <property type="evidence" value="ECO:0007669"/>
    <property type="project" value="InterPro"/>
</dbReference>
<keyword evidence="3 6" id="KW-0863">Zinc-finger</keyword>
<dbReference type="EMBL" id="JAGGNH010000006">
    <property type="protein sequence ID" value="KAJ0969520.1"/>
    <property type="molecule type" value="Genomic_DNA"/>
</dbReference>
<dbReference type="SUPFAM" id="SSF55729">
    <property type="entry name" value="Acyl-CoA N-acyltransferases (Nat)"/>
    <property type="match status" value="1"/>
</dbReference>
<dbReference type="InterPro" id="IPR001965">
    <property type="entry name" value="Znf_PHD"/>
</dbReference>
<dbReference type="InterPro" id="IPR032308">
    <property type="entry name" value="TDBD"/>
</dbReference>
<comment type="subcellular location">
    <subcellularLocation>
        <location evidence="1">Nucleus</location>
    </subcellularLocation>
</comment>
<keyword evidence="11" id="KW-1185">Reference proteome</keyword>
<evidence type="ECO:0008006" key="12">
    <source>
        <dbReference type="Google" id="ProtNLM"/>
    </source>
</evidence>
<dbReference type="InterPro" id="IPR056511">
    <property type="entry name" value="IDM1_C"/>
</dbReference>
<dbReference type="InterPro" id="IPR000182">
    <property type="entry name" value="GNAT_dom"/>
</dbReference>
<dbReference type="GO" id="GO:0008270">
    <property type="term" value="F:zinc ion binding"/>
    <property type="evidence" value="ECO:0007669"/>
    <property type="project" value="UniProtKB-KW"/>
</dbReference>
<feature type="compositionally biased region" description="Basic and acidic residues" evidence="7">
    <location>
        <begin position="38"/>
        <end position="47"/>
    </location>
</feature>
<feature type="domain" description="N-acetyltransferase" evidence="9">
    <location>
        <begin position="1281"/>
        <end position="1444"/>
    </location>
</feature>
<dbReference type="Proteomes" id="UP001085076">
    <property type="component" value="Miscellaneous, Linkage group lg06"/>
</dbReference>
<dbReference type="SMART" id="SM00249">
    <property type="entry name" value="PHD"/>
    <property type="match status" value="2"/>
</dbReference>
<dbReference type="OrthoDB" id="429143at2759"/>
<feature type="compositionally biased region" description="Basic residues" evidence="7">
    <location>
        <begin position="889"/>
        <end position="898"/>
    </location>
</feature>
<evidence type="ECO:0000256" key="6">
    <source>
        <dbReference type="PROSITE-ProRule" id="PRU00146"/>
    </source>
</evidence>
<feature type="compositionally biased region" description="Polar residues" evidence="7">
    <location>
        <begin position="803"/>
        <end position="813"/>
    </location>
</feature>
<reference evidence="10" key="2">
    <citation type="journal article" date="2022" name="Hortic Res">
        <title>The genome of Dioscorea zingiberensis sheds light on the biosynthesis, origin and evolution of the medicinally important diosgenin saponins.</title>
        <authorList>
            <person name="Li Y."/>
            <person name="Tan C."/>
            <person name="Li Z."/>
            <person name="Guo J."/>
            <person name="Li S."/>
            <person name="Chen X."/>
            <person name="Wang C."/>
            <person name="Dai X."/>
            <person name="Yang H."/>
            <person name="Song W."/>
            <person name="Hou L."/>
            <person name="Xu J."/>
            <person name="Tong Z."/>
            <person name="Xu A."/>
            <person name="Yuan X."/>
            <person name="Wang W."/>
            <person name="Yang Q."/>
            <person name="Chen L."/>
            <person name="Sun Z."/>
            <person name="Wang K."/>
            <person name="Pan B."/>
            <person name="Chen J."/>
            <person name="Bao Y."/>
            <person name="Liu F."/>
            <person name="Qi X."/>
            <person name="Gang D.R."/>
            <person name="Wen J."/>
            <person name="Li J."/>
        </authorList>
    </citation>
    <scope>NUCLEOTIDE SEQUENCE</scope>
    <source>
        <strain evidence="10">Dzin_1.0</strain>
    </source>
</reference>
<feature type="domain" description="PHD-type" evidence="8">
    <location>
        <begin position="1144"/>
        <end position="1189"/>
    </location>
</feature>
<evidence type="ECO:0000313" key="10">
    <source>
        <dbReference type="EMBL" id="KAJ0969520.1"/>
    </source>
</evidence>
<dbReference type="InterPro" id="IPR019787">
    <property type="entry name" value="Znf_PHD-finger"/>
</dbReference>
<organism evidence="10 11">
    <name type="scientific">Dioscorea zingiberensis</name>
    <dbReference type="NCBI Taxonomy" id="325984"/>
    <lineage>
        <taxon>Eukaryota</taxon>
        <taxon>Viridiplantae</taxon>
        <taxon>Streptophyta</taxon>
        <taxon>Embryophyta</taxon>
        <taxon>Tracheophyta</taxon>
        <taxon>Spermatophyta</taxon>
        <taxon>Magnoliopsida</taxon>
        <taxon>Liliopsida</taxon>
        <taxon>Dioscoreales</taxon>
        <taxon>Dioscoreaceae</taxon>
        <taxon>Dioscorea</taxon>
    </lineage>
</organism>
<dbReference type="Gene3D" id="3.40.630.30">
    <property type="match status" value="1"/>
</dbReference>
<dbReference type="Pfam" id="PF16135">
    <property type="entry name" value="TDBD"/>
    <property type="match status" value="1"/>
</dbReference>
<dbReference type="PROSITE" id="PS50016">
    <property type="entry name" value="ZF_PHD_2"/>
    <property type="match status" value="1"/>
</dbReference>
<evidence type="ECO:0000259" key="9">
    <source>
        <dbReference type="PROSITE" id="PS51186"/>
    </source>
</evidence>